<reference evidence="1 2" key="1">
    <citation type="journal article" date="2016" name="Nat. Commun.">
        <title>Thousands of microbial genomes shed light on interconnected biogeochemical processes in an aquifer system.</title>
        <authorList>
            <person name="Anantharaman K."/>
            <person name="Brown C.T."/>
            <person name="Hug L.A."/>
            <person name="Sharon I."/>
            <person name="Castelle C.J."/>
            <person name="Probst A.J."/>
            <person name="Thomas B.C."/>
            <person name="Singh A."/>
            <person name="Wilkins M.J."/>
            <person name="Karaoz U."/>
            <person name="Brodie E.L."/>
            <person name="Williams K.H."/>
            <person name="Hubbard S.S."/>
            <person name="Banfield J.F."/>
        </authorList>
    </citation>
    <scope>NUCLEOTIDE SEQUENCE [LARGE SCALE GENOMIC DNA]</scope>
</reference>
<organism evidence="1 2">
    <name type="scientific">Candidatus Woesebacteria bacterium RIFOXYA1_FULL_43_9</name>
    <dbReference type="NCBI Taxonomy" id="1802534"/>
    <lineage>
        <taxon>Bacteria</taxon>
        <taxon>Candidatus Woeseibacteriota</taxon>
    </lineage>
</organism>
<dbReference type="Proteomes" id="UP000179241">
    <property type="component" value="Unassembled WGS sequence"/>
</dbReference>
<comment type="caution">
    <text evidence="1">The sequence shown here is derived from an EMBL/GenBank/DDBJ whole genome shotgun (WGS) entry which is preliminary data.</text>
</comment>
<dbReference type="EMBL" id="MGHU01000032">
    <property type="protein sequence ID" value="OGM77135.1"/>
    <property type="molecule type" value="Genomic_DNA"/>
</dbReference>
<dbReference type="AlphaFoldDB" id="A0A1F8CNJ9"/>
<proteinExistence type="predicted"/>
<sequence>MSSENTKGLERFRGELLKVDRGPCRLSSRALVRVVVDDLKGAYEVGIKRIEECSVFPKVSVLDINMETVNGSSYVQSTRGKVLVCPVLRLPYGKVIYGCQASCGDGEFLSCHVGYHGDGPIVKPLDLFIEERWGDPTSRGSAFSFRLFFPLAPK</sequence>
<evidence type="ECO:0000313" key="1">
    <source>
        <dbReference type="EMBL" id="OGM77135.1"/>
    </source>
</evidence>
<protein>
    <submittedName>
        <fullName evidence="1">Uncharacterized protein</fullName>
    </submittedName>
</protein>
<evidence type="ECO:0000313" key="2">
    <source>
        <dbReference type="Proteomes" id="UP000179241"/>
    </source>
</evidence>
<accession>A0A1F8CNJ9</accession>
<gene>
    <name evidence="1" type="ORF">A2188_00010</name>
</gene>
<name>A0A1F8CNJ9_9BACT</name>